<gene>
    <name evidence="2" type="ORF">EI983_06515</name>
</gene>
<feature type="transmembrane region" description="Helical" evidence="1">
    <location>
        <begin position="33"/>
        <end position="52"/>
    </location>
</feature>
<dbReference type="RefSeq" id="WP_157706579.1">
    <property type="nucleotide sequence ID" value="NZ_CP034348.1"/>
</dbReference>
<dbReference type="Proteomes" id="UP000428330">
    <property type="component" value="Chromosome"/>
</dbReference>
<sequence>MYTSTFFALLPLASVVAGALAGAALGRYCTPRAAAWALAAYAAVALVLIIRLAGVGEGEEIKAFAPFATLTAGLFPALFGAIPGWLGGRALARRA</sequence>
<reference evidence="3" key="1">
    <citation type="submission" date="2018-12" db="EMBL/GenBank/DDBJ databases">
        <title>Complete genome sequence of Roseovarius sp. MME-070.</title>
        <authorList>
            <person name="Nam Y.-D."/>
            <person name="Kang J."/>
            <person name="Chung W.-H."/>
            <person name="Park Y.S."/>
        </authorList>
    </citation>
    <scope>NUCLEOTIDE SEQUENCE [LARGE SCALE GENOMIC DNA]</scope>
    <source>
        <strain evidence="3">MME-070</strain>
    </source>
</reference>
<protein>
    <submittedName>
        <fullName evidence="2">Uncharacterized protein</fullName>
    </submittedName>
</protein>
<dbReference type="AlphaFoldDB" id="A0A6I6IQY0"/>
<dbReference type="EMBL" id="CP034348">
    <property type="protein sequence ID" value="QGX97947.1"/>
    <property type="molecule type" value="Genomic_DNA"/>
</dbReference>
<accession>A0A6I6IQY0</accession>
<keyword evidence="1" id="KW-1133">Transmembrane helix</keyword>
<keyword evidence="1" id="KW-0812">Transmembrane</keyword>
<dbReference type="KEGG" id="rom:EI983_06515"/>
<evidence type="ECO:0000256" key="1">
    <source>
        <dbReference type="SAM" id="Phobius"/>
    </source>
</evidence>
<proteinExistence type="predicted"/>
<keyword evidence="1" id="KW-0472">Membrane</keyword>
<feature type="transmembrane region" description="Helical" evidence="1">
    <location>
        <begin position="64"/>
        <end position="86"/>
    </location>
</feature>
<evidence type="ECO:0000313" key="2">
    <source>
        <dbReference type="EMBL" id="QGX97947.1"/>
    </source>
</evidence>
<evidence type="ECO:0000313" key="3">
    <source>
        <dbReference type="Proteomes" id="UP000428330"/>
    </source>
</evidence>
<name>A0A6I6IQY0_9RHOB</name>
<dbReference type="OrthoDB" id="7709246at2"/>
<organism evidence="2 3">
    <name type="scientific">Roseovarius faecimaris</name>
    <dbReference type="NCBI Taxonomy" id="2494550"/>
    <lineage>
        <taxon>Bacteria</taxon>
        <taxon>Pseudomonadati</taxon>
        <taxon>Pseudomonadota</taxon>
        <taxon>Alphaproteobacteria</taxon>
        <taxon>Rhodobacterales</taxon>
        <taxon>Roseobacteraceae</taxon>
        <taxon>Roseovarius</taxon>
    </lineage>
</organism>
<keyword evidence="3" id="KW-1185">Reference proteome</keyword>